<feature type="transmembrane region" description="Helical" evidence="6">
    <location>
        <begin position="218"/>
        <end position="240"/>
    </location>
</feature>
<accession>A0A9P4Y982</accession>
<keyword evidence="4 6" id="KW-0472">Membrane</keyword>
<dbReference type="GO" id="GO:0004930">
    <property type="term" value="F:G protein-coupled receptor activity"/>
    <property type="evidence" value="ECO:0007669"/>
    <property type="project" value="InterPro"/>
</dbReference>
<evidence type="ECO:0008006" key="9">
    <source>
        <dbReference type="Google" id="ProtNLM"/>
    </source>
</evidence>
<dbReference type="GO" id="GO:0007189">
    <property type="term" value="P:adenylate cyclase-activating G protein-coupled receptor signaling pathway"/>
    <property type="evidence" value="ECO:0007669"/>
    <property type="project" value="TreeGrafter"/>
</dbReference>
<dbReference type="SUPFAM" id="SSF81321">
    <property type="entry name" value="Family A G protein-coupled receptor-like"/>
    <property type="match status" value="1"/>
</dbReference>
<feature type="transmembrane region" description="Helical" evidence="6">
    <location>
        <begin position="368"/>
        <end position="394"/>
    </location>
</feature>
<feature type="compositionally biased region" description="Basic and acidic residues" evidence="5">
    <location>
        <begin position="314"/>
        <end position="325"/>
    </location>
</feature>
<feature type="transmembrane region" description="Helical" evidence="6">
    <location>
        <begin position="141"/>
        <end position="161"/>
    </location>
</feature>
<proteinExistence type="predicted"/>
<keyword evidence="2 6" id="KW-0812">Transmembrane</keyword>
<organism evidence="7 8">
    <name type="scientific">Cryphonectria parasitica (strain ATCC 38755 / EP155)</name>
    <dbReference type="NCBI Taxonomy" id="660469"/>
    <lineage>
        <taxon>Eukaryota</taxon>
        <taxon>Fungi</taxon>
        <taxon>Dikarya</taxon>
        <taxon>Ascomycota</taxon>
        <taxon>Pezizomycotina</taxon>
        <taxon>Sordariomycetes</taxon>
        <taxon>Sordariomycetidae</taxon>
        <taxon>Diaporthales</taxon>
        <taxon>Cryphonectriaceae</taxon>
        <taxon>Cryphonectria-Endothia species complex</taxon>
        <taxon>Cryphonectria</taxon>
    </lineage>
</organism>
<dbReference type="InterPro" id="IPR000276">
    <property type="entry name" value="GPCR_Rhodpsn"/>
</dbReference>
<protein>
    <recommendedName>
        <fullName evidence="9">G-protein coupled receptors family 1 profile domain-containing protein</fullName>
    </recommendedName>
</protein>
<dbReference type="EMBL" id="MU032345">
    <property type="protein sequence ID" value="KAF3768836.1"/>
    <property type="molecule type" value="Genomic_DNA"/>
</dbReference>
<dbReference type="PANTHER" id="PTHR23112:SF37">
    <property type="entry name" value="G PROTEIN-COUPLED RECEPTOR GPR1"/>
    <property type="match status" value="1"/>
</dbReference>
<dbReference type="Proteomes" id="UP000803844">
    <property type="component" value="Unassembled WGS sequence"/>
</dbReference>
<keyword evidence="3 6" id="KW-1133">Transmembrane helix</keyword>
<dbReference type="Pfam" id="PF00001">
    <property type="entry name" value="7tm_1"/>
    <property type="match status" value="1"/>
</dbReference>
<evidence type="ECO:0000313" key="7">
    <source>
        <dbReference type="EMBL" id="KAF3768836.1"/>
    </source>
</evidence>
<comment type="subcellular location">
    <subcellularLocation>
        <location evidence="1">Membrane</location>
        <topology evidence="1">Multi-pass membrane protein</topology>
    </subcellularLocation>
</comment>
<evidence type="ECO:0000256" key="2">
    <source>
        <dbReference type="ARBA" id="ARBA00022692"/>
    </source>
</evidence>
<dbReference type="AlphaFoldDB" id="A0A9P4Y982"/>
<feature type="region of interest" description="Disordered" evidence="5">
    <location>
        <begin position="296"/>
        <end position="328"/>
    </location>
</feature>
<dbReference type="GeneID" id="63842630"/>
<name>A0A9P4Y982_CRYP1</name>
<keyword evidence="8" id="KW-1185">Reference proteome</keyword>
<evidence type="ECO:0000256" key="1">
    <source>
        <dbReference type="ARBA" id="ARBA00004141"/>
    </source>
</evidence>
<feature type="transmembrane region" description="Helical" evidence="6">
    <location>
        <begin position="340"/>
        <end position="362"/>
    </location>
</feature>
<evidence type="ECO:0000256" key="6">
    <source>
        <dbReference type="SAM" id="Phobius"/>
    </source>
</evidence>
<feature type="transmembrane region" description="Helical" evidence="6">
    <location>
        <begin position="266"/>
        <end position="288"/>
    </location>
</feature>
<feature type="transmembrane region" description="Helical" evidence="6">
    <location>
        <begin position="181"/>
        <end position="206"/>
    </location>
</feature>
<reference evidence="7" key="1">
    <citation type="journal article" date="2020" name="Phytopathology">
        <title>Genome sequence of the chestnut blight fungus Cryphonectria parasitica EP155: A fundamental resource for an archetypical invasive plant pathogen.</title>
        <authorList>
            <person name="Crouch J.A."/>
            <person name="Dawe A."/>
            <person name="Aerts A."/>
            <person name="Barry K."/>
            <person name="Churchill A.C.L."/>
            <person name="Grimwood J."/>
            <person name="Hillman B."/>
            <person name="Milgroom M.G."/>
            <person name="Pangilinan J."/>
            <person name="Smith M."/>
            <person name="Salamov A."/>
            <person name="Schmutz J."/>
            <person name="Yadav J."/>
            <person name="Grigoriev I.V."/>
            <person name="Nuss D."/>
        </authorList>
    </citation>
    <scope>NUCLEOTIDE SEQUENCE</scope>
    <source>
        <strain evidence="7">EP155</strain>
    </source>
</reference>
<dbReference type="CDD" id="cd00637">
    <property type="entry name" value="7tm_classA_rhodopsin-like"/>
    <property type="match status" value="1"/>
</dbReference>
<dbReference type="RefSeq" id="XP_040779797.1">
    <property type="nucleotide sequence ID" value="XM_040925501.1"/>
</dbReference>
<dbReference type="PANTHER" id="PTHR23112">
    <property type="entry name" value="G PROTEIN-COUPLED RECEPTOR 157-RELATED"/>
    <property type="match status" value="1"/>
</dbReference>
<evidence type="ECO:0000256" key="4">
    <source>
        <dbReference type="ARBA" id="ARBA00023136"/>
    </source>
</evidence>
<sequence>MTTLTESLSPLPAETRNILVALTTAGSISLVSTGILLIHITWSLVCWKIRDIRYQRQQLEQPVEAPGPIQTPIDLSLGLSENHYYQTKVVRKDADLSIEPSSSSSTQQDLETLGTTLSARGEGDQAQPAPSTHHEKPPNPLLLLIFNLLIADTTLSTAYIHNVYWLKIDGILVPSWNCSTQGWFVSFGCLTTSGFLFTISMFSYLGIIRGYKATSRDVMLACCVVWVCSLLLASIGSMYYQSLDFYGRDTAWCWISKHRRTWRLSVYLWGFGAMFATFGIYCFIFFSLRRQGRSSRLMPRRSNSPSPDSSTTTTREEGEANDHSCRTGTALRPSGHHPAFLIYPCIYCVTGTPLIVGSMVPSFEQNNIFMAVAAVLLATTGLMDAILWSSIILFSKKEDLAEIGLDKFTFMRTPEGRTLGNIVFVQGGKARDSRINPHRQSWHSKKDQGWWRLGDRNSSQPSLPQYGHDGDLDGGIQMQIITSVVVEEHDRPNQSRNYRKSSESQI</sequence>
<gene>
    <name evidence="7" type="ORF">M406DRAFT_71809</name>
</gene>
<evidence type="ECO:0000313" key="8">
    <source>
        <dbReference type="Proteomes" id="UP000803844"/>
    </source>
</evidence>
<evidence type="ECO:0000256" key="3">
    <source>
        <dbReference type="ARBA" id="ARBA00022989"/>
    </source>
</evidence>
<feature type="transmembrane region" description="Helical" evidence="6">
    <location>
        <begin position="20"/>
        <end position="47"/>
    </location>
</feature>
<comment type="caution">
    <text evidence="7">The sequence shown here is derived from an EMBL/GenBank/DDBJ whole genome shotgun (WGS) entry which is preliminary data.</text>
</comment>
<feature type="compositionally biased region" description="Low complexity" evidence="5">
    <location>
        <begin position="300"/>
        <end position="313"/>
    </location>
</feature>
<evidence type="ECO:0000256" key="5">
    <source>
        <dbReference type="SAM" id="MobiDB-lite"/>
    </source>
</evidence>
<dbReference type="OrthoDB" id="100006at2759"/>
<dbReference type="Gene3D" id="1.20.1070.10">
    <property type="entry name" value="Rhodopsin 7-helix transmembrane proteins"/>
    <property type="match status" value="1"/>
</dbReference>
<dbReference type="GO" id="GO:0005886">
    <property type="term" value="C:plasma membrane"/>
    <property type="evidence" value="ECO:0007669"/>
    <property type="project" value="TreeGrafter"/>
</dbReference>